<dbReference type="Gene3D" id="3.40.50.300">
    <property type="entry name" value="P-loop containing nucleotide triphosphate hydrolases"/>
    <property type="match status" value="1"/>
</dbReference>
<dbReference type="InParanoid" id="A0A0C3E5E5"/>
<dbReference type="SMART" id="SM00490">
    <property type="entry name" value="HELICc"/>
    <property type="match status" value="1"/>
</dbReference>
<evidence type="ECO:0000259" key="1">
    <source>
        <dbReference type="PROSITE" id="PS51194"/>
    </source>
</evidence>
<reference evidence="2 3" key="1">
    <citation type="submission" date="2014-04" db="EMBL/GenBank/DDBJ databases">
        <authorList>
            <consortium name="DOE Joint Genome Institute"/>
            <person name="Kuo A."/>
            <person name="Kohler A."/>
            <person name="Nagy L.G."/>
            <person name="Floudas D."/>
            <person name="Copeland A."/>
            <person name="Barry K.W."/>
            <person name="Cichocki N."/>
            <person name="Veneault-Fourrey C."/>
            <person name="LaButti K."/>
            <person name="Lindquist E.A."/>
            <person name="Lipzen A."/>
            <person name="Lundell T."/>
            <person name="Morin E."/>
            <person name="Murat C."/>
            <person name="Sun H."/>
            <person name="Tunlid A."/>
            <person name="Henrissat B."/>
            <person name="Grigoriev I.V."/>
            <person name="Hibbett D.S."/>
            <person name="Martin F."/>
            <person name="Nordberg H.P."/>
            <person name="Cantor M.N."/>
            <person name="Hua S.X."/>
        </authorList>
    </citation>
    <scope>NUCLEOTIDE SEQUENCE [LARGE SCALE GENOMIC DNA]</scope>
    <source>
        <strain evidence="2 3">Foug A</strain>
    </source>
</reference>
<dbReference type="SUPFAM" id="SSF52540">
    <property type="entry name" value="P-loop containing nucleoside triphosphate hydrolases"/>
    <property type="match status" value="1"/>
</dbReference>
<dbReference type="HOGENOM" id="CLU_001103_19_3_1"/>
<proteinExistence type="predicted"/>
<dbReference type="InterPro" id="IPR001650">
    <property type="entry name" value="Helicase_C-like"/>
</dbReference>
<feature type="domain" description="Helicase C-terminal" evidence="1">
    <location>
        <begin position="37"/>
        <end position="178"/>
    </location>
</feature>
<gene>
    <name evidence="2" type="ORF">SCLCIDRAFT_116855</name>
</gene>
<dbReference type="EMBL" id="KN822033">
    <property type="protein sequence ID" value="KIM63649.1"/>
    <property type="molecule type" value="Genomic_DNA"/>
</dbReference>
<dbReference type="Proteomes" id="UP000053989">
    <property type="component" value="Unassembled WGS sequence"/>
</dbReference>
<protein>
    <recommendedName>
        <fullName evidence="1">Helicase C-terminal domain-containing protein</fullName>
    </recommendedName>
</protein>
<dbReference type="Pfam" id="PF00271">
    <property type="entry name" value="Helicase_C"/>
    <property type="match status" value="1"/>
</dbReference>
<keyword evidence="3" id="KW-1185">Reference proteome</keyword>
<dbReference type="AlphaFoldDB" id="A0A0C3E5E5"/>
<organism evidence="2 3">
    <name type="scientific">Scleroderma citrinum Foug A</name>
    <dbReference type="NCBI Taxonomy" id="1036808"/>
    <lineage>
        <taxon>Eukaryota</taxon>
        <taxon>Fungi</taxon>
        <taxon>Dikarya</taxon>
        <taxon>Basidiomycota</taxon>
        <taxon>Agaricomycotina</taxon>
        <taxon>Agaricomycetes</taxon>
        <taxon>Agaricomycetidae</taxon>
        <taxon>Boletales</taxon>
        <taxon>Sclerodermatineae</taxon>
        <taxon>Sclerodermataceae</taxon>
        <taxon>Scleroderma</taxon>
    </lineage>
</organism>
<dbReference type="OrthoDB" id="10261556at2759"/>
<accession>A0A0C3E5E5</accession>
<reference evidence="3" key="2">
    <citation type="submission" date="2015-01" db="EMBL/GenBank/DDBJ databases">
        <title>Evolutionary Origins and Diversification of the Mycorrhizal Mutualists.</title>
        <authorList>
            <consortium name="DOE Joint Genome Institute"/>
            <consortium name="Mycorrhizal Genomics Consortium"/>
            <person name="Kohler A."/>
            <person name="Kuo A."/>
            <person name="Nagy L.G."/>
            <person name="Floudas D."/>
            <person name="Copeland A."/>
            <person name="Barry K.W."/>
            <person name="Cichocki N."/>
            <person name="Veneault-Fourrey C."/>
            <person name="LaButti K."/>
            <person name="Lindquist E.A."/>
            <person name="Lipzen A."/>
            <person name="Lundell T."/>
            <person name="Morin E."/>
            <person name="Murat C."/>
            <person name="Riley R."/>
            <person name="Ohm R."/>
            <person name="Sun H."/>
            <person name="Tunlid A."/>
            <person name="Henrissat B."/>
            <person name="Grigoriev I.V."/>
            <person name="Hibbett D.S."/>
            <person name="Martin F."/>
        </authorList>
    </citation>
    <scope>NUCLEOTIDE SEQUENCE [LARGE SCALE GENOMIC DNA]</scope>
    <source>
        <strain evidence="3">Foug A</strain>
    </source>
</reference>
<evidence type="ECO:0000313" key="2">
    <source>
        <dbReference type="EMBL" id="KIM63649.1"/>
    </source>
</evidence>
<dbReference type="InterPro" id="IPR027417">
    <property type="entry name" value="P-loop_NTPase"/>
</dbReference>
<sequence>MHSNNLIIIHRSSDCPNIRIGVKKIQYALSSYVDLAFLIPKGWKVGDPPPPKFLIFFDDIQDAIGAANYLRSHLPPELRDKVKWLNSDMTSTFKDEELAQLILGESWGLCTTDSFGMGMDIADIRLIIQWRATCHLETLWQHFGRAVRNRELTGKAVLFVEKDHFDDERMEGCKKSEK</sequence>
<name>A0A0C3E5E5_9AGAM</name>
<evidence type="ECO:0000313" key="3">
    <source>
        <dbReference type="Proteomes" id="UP000053989"/>
    </source>
</evidence>
<dbReference type="PROSITE" id="PS51194">
    <property type="entry name" value="HELICASE_CTER"/>
    <property type="match status" value="1"/>
</dbReference>